<keyword evidence="2" id="KW-1185">Reference proteome</keyword>
<dbReference type="SUPFAM" id="SSF52047">
    <property type="entry name" value="RNI-like"/>
    <property type="match status" value="1"/>
</dbReference>
<gene>
    <name evidence="1" type="ORF">CPB83DRAFT_68006</name>
</gene>
<evidence type="ECO:0008006" key="3">
    <source>
        <dbReference type="Google" id="ProtNLM"/>
    </source>
</evidence>
<dbReference type="AlphaFoldDB" id="A0A9P6JJK1"/>
<name>A0A9P6JJK1_9AGAR</name>
<evidence type="ECO:0000313" key="1">
    <source>
        <dbReference type="EMBL" id="KAF9523025.1"/>
    </source>
</evidence>
<evidence type="ECO:0000313" key="2">
    <source>
        <dbReference type="Proteomes" id="UP000807306"/>
    </source>
</evidence>
<dbReference type="EMBL" id="MU157927">
    <property type="protein sequence ID" value="KAF9523025.1"/>
    <property type="molecule type" value="Genomic_DNA"/>
</dbReference>
<accession>A0A9P6JJK1</accession>
<dbReference type="Proteomes" id="UP000807306">
    <property type="component" value="Unassembled WGS sequence"/>
</dbReference>
<reference evidence="1" key="1">
    <citation type="submission" date="2020-11" db="EMBL/GenBank/DDBJ databases">
        <authorList>
            <consortium name="DOE Joint Genome Institute"/>
            <person name="Ahrendt S."/>
            <person name="Riley R."/>
            <person name="Andreopoulos W."/>
            <person name="Labutti K."/>
            <person name="Pangilinan J."/>
            <person name="Ruiz-Duenas F.J."/>
            <person name="Barrasa J.M."/>
            <person name="Sanchez-Garcia M."/>
            <person name="Camarero S."/>
            <person name="Miyauchi S."/>
            <person name="Serrano A."/>
            <person name="Linde D."/>
            <person name="Babiker R."/>
            <person name="Drula E."/>
            <person name="Ayuso-Fernandez I."/>
            <person name="Pacheco R."/>
            <person name="Padilla G."/>
            <person name="Ferreira P."/>
            <person name="Barriuso J."/>
            <person name="Kellner H."/>
            <person name="Castanera R."/>
            <person name="Alfaro M."/>
            <person name="Ramirez L."/>
            <person name="Pisabarro A.G."/>
            <person name="Kuo A."/>
            <person name="Tritt A."/>
            <person name="Lipzen A."/>
            <person name="He G."/>
            <person name="Yan M."/>
            <person name="Ng V."/>
            <person name="Cullen D."/>
            <person name="Martin F."/>
            <person name="Rosso M.-N."/>
            <person name="Henrissat B."/>
            <person name="Hibbett D."/>
            <person name="Martinez A.T."/>
            <person name="Grigoriev I.V."/>
        </authorList>
    </citation>
    <scope>NUCLEOTIDE SEQUENCE</scope>
    <source>
        <strain evidence="1">CBS 506.95</strain>
    </source>
</reference>
<sequence>MTTYRFRSANFRPSMPDGIIPEVLATTCPNSGGNPLHQCAACTDHDKICKTISLLENVLAYVRAQELEARTRMNSSHGRLDNLPLEIASLIFEAAIEEGILPLFLGSICRMWRNLVWSTPSLWTDIDFILNPGSPKKPSEPVHMLSRRIALVDQIIPRSCEKPLTITIFKNPENDCVIPSQCLWPLLLTLRRSGPRLSTLSLQLPPELFRSLSDITAPNLRSLTLQTTQSFGIFPPHHFINLKPLTEHVQTLVIHSIHLDHIQISYKNLRHVKLNSCTQLFCITLLQEASELQSCVLHIIPSRFPIALSSQPMVKKDLKKLSLCYDDHLRLADFFPLFSFPVLEELILPKGNNKIGFQNIALEPLRAMLERSRCPLKQLQLPSDAWSIENLRELLFLVPTLTSLTLLDTLIPLSVAEVMATAFPHPLPTYHPKLDELVLSSKWTASDSTLGWKFLSHMFPLSAVAADSDGTTEQTTKRHYPTRVKITIKISSTEEEGDYFRLDDETASHIQSLQLMGCYITLDGEFVDGEVYRVNLMEMYHSERQDPIGCDCVDNLPCSQSICPFSLSTSVTS</sequence>
<proteinExistence type="predicted"/>
<dbReference type="OrthoDB" id="2269034at2759"/>
<organism evidence="1 2">
    <name type="scientific">Crepidotus variabilis</name>
    <dbReference type="NCBI Taxonomy" id="179855"/>
    <lineage>
        <taxon>Eukaryota</taxon>
        <taxon>Fungi</taxon>
        <taxon>Dikarya</taxon>
        <taxon>Basidiomycota</taxon>
        <taxon>Agaricomycotina</taxon>
        <taxon>Agaricomycetes</taxon>
        <taxon>Agaricomycetidae</taxon>
        <taxon>Agaricales</taxon>
        <taxon>Agaricineae</taxon>
        <taxon>Crepidotaceae</taxon>
        <taxon>Crepidotus</taxon>
    </lineage>
</organism>
<protein>
    <recommendedName>
        <fullName evidence="3">F-box domain-containing protein</fullName>
    </recommendedName>
</protein>
<comment type="caution">
    <text evidence="1">The sequence shown here is derived from an EMBL/GenBank/DDBJ whole genome shotgun (WGS) entry which is preliminary data.</text>
</comment>